<dbReference type="EMBL" id="OM523356">
    <property type="protein sequence ID" value="UQU68814.1"/>
    <property type="molecule type" value="Viral_cRNA"/>
</dbReference>
<keyword evidence="2" id="KW-1185">Reference proteome</keyword>
<evidence type="ECO:0000313" key="1">
    <source>
        <dbReference type="EMBL" id="UQU68814.1"/>
    </source>
</evidence>
<organism evidence="1 2">
    <name type="scientific">Sambucus cytorhabdovirus</name>
    <dbReference type="NCBI Taxonomy" id="2944624"/>
    <lineage>
        <taxon>Viruses</taxon>
        <taxon>Riboviria</taxon>
        <taxon>Orthornavirae</taxon>
        <taxon>Negarnaviricota</taxon>
        <taxon>Haploviricotina</taxon>
        <taxon>Monjiviricetes</taxon>
        <taxon>Mononegavirales</taxon>
        <taxon>Rhabdoviridae</taxon>
        <taxon>Betarhabdovirinae</taxon>
    </lineage>
</organism>
<proteinExistence type="predicted"/>
<gene>
    <name evidence="1" type="primary">4b</name>
</gene>
<accession>A0AAE9KXL4</accession>
<dbReference type="Proteomes" id="UP001261468">
    <property type="component" value="Segment"/>
</dbReference>
<sequence>MESHMTVVSGEFVAGQVDGVISISKKIGLFNKILTKFGYTNIAIREVIFSYKSRCASQAQGTMRLRLMDRRLEDPDDQYIDGISFDVKDWTTFSWSYPCWFHYKDFEVGDRDLIEVEWDIERSNMVDSISVGHYKVKIAYAMQNDITRLRSVPNVAARIHSQSASSKFQKKSKNGKFYSSADTMLDVSQSPPAAINAVDKSYIRRKQELLTRSTGSLFPPRIE</sequence>
<evidence type="ECO:0000313" key="2">
    <source>
        <dbReference type="Proteomes" id="UP001261468"/>
    </source>
</evidence>
<reference evidence="1 2" key="1">
    <citation type="journal article" date="2022" name="Arch. Virol.">
        <title>Complete genome sequence of a novel cytorhabdovirus infecting elderberry (Sambucus nigra L.) in the Czech Republic.</title>
        <authorList>
            <person name="Safarova D."/>
            <person name="Candresse T."/>
            <person name="Navratil M."/>
        </authorList>
    </citation>
    <scope>NUCLEOTIDE SEQUENCE [LARGE SCALE GENOMIC DNA]</scope>
    <source>
        <strain evidence="1">B15</strain>
    </source>
</reference>
<protein>
    <submittedName>
        <fullName evidence="1">4b (Movement protein)</fullName>
    </submittedName>
</protein>
<name>A0AAE9KXL4_9RHAB</name>